<evidence type="ECO:0000313" key="8">
    <source>
        <dbReference type="EMBL" id="GAA4376077.1"/>
    </source>
</evidence>
<dbReference type="Pfam" id="PF03441">
    <property type="entry name" value="FAD_binding_7"/>
    <property type="match status" value="1"/>
</dbReference>
<comment type="function">
    <text evidence="6">May have a photoreceptor function.</text>
</comment>
<comment type="caution">
    <text evidence="8">The sequence shown here is derived from an EMBL/GenBank/DDBJ whole genome shotgun (WGS) entry which is preliminary data.</text>
</comment>
<evidence type="ECO:0000256" key="3">
    <source>
        <dbReference type="ARBA" id="ARBA00022630"/>
    </source>
</evidence>
<comment type="similarity">
    <text evidence="1 6">Belongs to the DNA photolyase class-1 family.</text>
</comment>
<comment type="cofactor">
    <cofactor evidence="6">
        <name>FAD</name>
        <dbReference type="ChEBI" id="CHEBI:57692"/>
    </cofactor>
    <text evidence="6">Binds 1 FAD per subunit.</text>
</comment>
<proteinExistence type="inferred from homology"/>
<dbReference type="InterPro" id="IPR014729">
    <property type="entry name" value="Rossmann-like_a/b/a_fold"/>
</dbReference>
<reference evidence="9" key="1">
    <citation type="journal article" date="2019" name="Int. J. Syst. Evol. Microbiol.">
        <title>The Global Catalogue of Microorganisms (GCM) 10K type strain sequencing project: providing services to taxonomists for standard genome sequencing and annotation.</title>
        <authorList>
            <consortium name="The Broad Institute Genomics Platform"/>
            <consortium name="The Broad Institute Genome Sequencing Center for Infectious Disease"/>
            <person name="Wu L."/>
            <person name="Ma J."/>
        </authorList>
    </citation>
    <scope>NUCLEOTIDE SEQUENCE [LARGE SCALE GENOMIC DNA]</scope>
    <source>
        <strain evidence="9">JCM 17924</strain>
    </source>
</reference>
<evidence type="ECO:0000259" key="7">
    <source>
        <dbReference type="PROSITE" id="PS51645"/>
    </source>
</evidence>
<evidence type="ECO:0000256" key="2">
    <source>
        <dbReference type="ARBA" id="ARBA00017881"/>
    </source>
</evidence>
<evidence type="ECO:0000313" key="9">
    <source>
        <dbReference type="Proteomes" id="UP001500454"/>
    </source>
</evidence>
<sequence>MKVLYWLRNDLRLHDNEILTALPASAEALLPVYCFDPAALGADRYLGLPRLGPHRLPFLLESLADLQRQYSTLGSGIHFVFGNPAIELPRLVRELSLSAVWTSAEHPHEETTAETELVAALGRSVPVRFFETLSLLHPHDLPISVQQLPLSFSKFRFDVAAGTQVRPPLSTPRQLPPLPAGVTPAPLPSAAAVTEALGQSMAAERRRDSRSALPALGGGETAALARLHDYIVDRRLIARYNDTRNEMLGEAFSTKFSPWLANGSLSARQIWAAINDYEAVAGPNGKGSQQLRMELVWRDYFRLLARRAGAGFFRLAGLRGQLPKAINPDRAAFESWTQGRTGNGFVDANMRELAATGFMSNRGRQNAASYLIHDLGQDWRWGAAWFEHQLIDHDPASNWGNWKYIAGTGTDVRDTAFDVAQQARRYDPKGRYVRTWMREA</sequence>
<keyword evidence="5 6" id="KW-0157">Chromophore</keyword>
<accession>A0ABP8IVV6</accession>
<keyword evidence="9" id="KW-1185">Reference proteome</keyword>
<dbReference type="InterPro" id="IPR014133">
    <property type="entry name" value="Cry_DASH"/>
</dbReference>
<evidence type="ECO:0000256" key="6">
    <source>
        <dbReference type="RuleBase" id="RU367151"/>
    </source>
</evidence>
<dbReference type="EMBL" id="BAABHA010000002">
    <property type="protein sequence ID" value="GAA4376077.1"/>
    <property type="molecule type" value="Genomic_DNA"/>
</dbReference>
<feature type="domain" description="Photolyase/cryptochrome alpha/beta" evidence="7">
    <location>
        <begin position="1"/>
        <end position="135"/>
    </location>
</feature>
<dbReference type="Gene3D" id="1.10.579.10">
    <property type="entry name" value="DNA Cyclobutane Dipyrimidine Photolyase, subunit A, domain 3"/>
    <property type="match status" value="1"/>
</dbReference>
<gene>
    <name evidence="8" type="ORF">GCM10023186_09540</name>
</gene>
<dbReference type="InterPro" id="IPR002081">
    <property type="entry name" value="Cryptochrome/DNA_photolyase_1"/>
</dbReference>
<organism evidence="8 9">
    <name type="scientific">Hymenobacter koreensis</name>
    <dbReference type="NCBI Taxonomy" id="1084523"/>
    <lineage>
        <taxon>Bacteria</taxon>
        <taxon>Pseudomonadati</taxon>
        <taxon>Bacteroidota</taxon>
        <taxon>Cytophagia</taxon>
        <taxon>Cytophagales</taxon>
        <taxon>Hymenobacteraceae</taxon>
        <taxon>Hymenobacter</taxon>
    </lineage>
</organism>
<dbReference type="NCBIfam" id="TIGR02765">
    <property type="entry name" value="crypto_DASH"/>
    <property type="match status" value="1"/>
</dbReference>
<dbReference type="InterPro" id="IPR036134">
    <property type="entry name" value="Crypto/Photolyase_FAD-like_sf"/>
</dbReference>
<name>A0ABP8IVV6_9BACT</name>
<dbReference type="SUPFAM" id="SSF48173">
    <property type="entry name" value="Cryptochrome/photolyase FAD-binding domain"/>
    <property type="match status" value="1"/>
</dbReference>
<dbReference type="Proteomes" id="UP001500454">
    <property type="component" value="Unassembled WGS sequence"/>
</dbReference>
<dbReference type="Gene3D" id="1.25.40.80">
    <property type="match status" value="1"/>
</dbReference>
<dbReference type="InterPro" id="IPR005101">
    <property type="entry name" value="Cryptochr/Photolyase_FAD-bd"/>
</dbReference>
<evidence type="ECO:0000256" key="5">
    <source>
        <dbReference type="ARBA" id="ARBA00022991"/>
    </source>
</evidence>
<dbReference type="SUPFAM" id="SSF52425">
    <property type="entry name" value="Cryptochrome/photolyase, N-terminal domain"/>
    <property type="match status" value="1"/>
</dbReference>
<dbReference type="PROSITE" id="PS51645">
    <property type="entry name" value="PHR_CRY_ALPHA_BETA"/>
    <property type="match status" value="1"/>
</dbReference>
<dbReference type="Gene3D" id="3.40.50.620">
    <property type="entry name" value="HUPs"/>
    <property type="match status" value="1"/>
</dbReference>
<dbReference type="PANTHER" id="PTHR11455:SF22">
    <property type="entry name" value="CRYPTOCHROME DASH"/>
    <property type="match status" value="1"/>
</dbReference>
<dbReference type="InterPro" id="IPR036155">
    <property type="entry name" value="Crypto/Photolyase_N_sf"/>
</dbReference>
<protein>
    <recommendedName>
        <fullName evidence="2 6">Cryptochrome DASH</fullName>
    </recommendedName>
</protein>
<keyword evidence="4 6" id="KW-0274">FAD</keyword>
<evidence type="ECO:0000256" key="1">
    <source>
        <dbReference type="ARBA" id="ARBA00005862"/>
    </source>
</evidence>
<comment type="cofactor">
    <cofactor evidence="6">
        <name>(6R)-5,10-methylene-5,6,7,8-tetrahydrofolate</name>
        <dbReference type="ChEBI" id="CHEBI:15636"/>
    </cofactor>
    <text evidence="6">Binds 1 5,10-methenyltetrahydrofolate (MTHF) per subunit.</text>
</comment>
<dbReference type="PANTHER" id="PTHR11455">
    <property type="entry name" value="CRYPTOCHROME"/>
    <property type="match status" value="1"/>
</dbReference>
<dbReference type="PRINTS" id="PR00147">
    <property type="entry name" value="DNAPHOTLYASE"/>
</dbReference>
<evidence type="ECO:0000256" key="4">
    <source>
        <dbReference type="ARBA" id="ARBA00022827"/>
    </source>
</evidence>
<keyword evidence="3 6" id="KW-0285">Flavoprotein</keyword>
<dbReference type="RefSeq" id="WP_345221877.1">
    <property type="nucleotide sequence ID" value="NZ_BAABHA010000002.1"/>
</dbReference>
<dbReference type="InterPro" id="IPR006050">
    <property type="entry name" value="DNA_photolyase_N"/>
</dbReference>
<dbReference type="Pfam" id="PF00875">
    <property type="entry name" value="DNA_photolyase"/>
    <property type="match status" value="1"/>
</dbReference>